<comment type="caution">
    <text evidence="2">The sequence shown here is derived from an EMBL/GenBank/DDBJ whole genome shotgun (WGS) entry which is preliminary data.</text>
</comment>
<evidence type="ECO:0000259" key="1">
    <source>
        <dbReference type="Pfam" id="PF00266"/>
    </source>
</evidence>
<dbReference type="InterPro" id="IPR015421">
    <property type="entry name" value="PyrdxlP-dep_Trfase_major"/>
</dbReference>
<name>A0ABQ4HRW4_9ACTN</name>
<evidence type="ECO:0000313" key="3">
    <source>
        <dbReference type="Proteomes" id="UP000647017"/>
    </source>
</evidence>
<dbReference type="Proteomes" id="UP000647017">
    <property type="component" value="Unassembled WGS sequence"/>
</dbReference>
<keyword evidence="2" id="KW-0032">Aminotransferase</keyword>
<accession>A0ABQ4HRW4</accession>
<keyword evidence="2" id="KW-0808">Transferase</keyword>
<reference evidence="2 3" key="1">
    <citation type="submission" date="2021-01" db="EMBL/GenBank/DDBJ databases">
        <title>Whole genome shotgun sequence of Verrucosispora andamanensis NBRC 109075.</title>
        <authorList>
            <person name="Komaki H."/>
            <person name="Tamura T."/>
        </authorList>
    </citation>
    <scope>NUCLEOTIDE SEQUENCE [LARGE SCALE GENOMIC DNA]</scope>
    <source>
        <strain evidence="2 3">NBRC 109075</strain>
    </source>
</reference>
<dbReference type="PANTHER" id="PTHR43586:SF15">
    <property type="entry name" value="BLR3095 PROTEIN"/>
    <property type="match status" value="1"/>
</dbReference>
<keyword evidence="3" id="KW-1185">Reference proteome</keyword>
<gene>
    <name evidence="2" type="primary">ycbU</name>
    <name evidence="2" type="ORF">Van01_15960</name>
</gene>
<dbReference type="Gene3D" id="3.90.1150.10">
    <property type="entry name" value="Aspartate Aminotransferase, domain 1"/>
    <property type="match status" value="1"/>
</dbReference>
<dbReference type="SUPFAM" id="SSF53383">
    <property type="entry name" value="PLP-dependent transferases"/>
    <property type="match status" value="1"/>
</dbReference>
<dbReference type="GO" id="GO:0008483">
    <property type="term" value="F:transaminase activity"/>
    <property type="evidence" value="ECO:0007669"/>
    <property type="project" value="UniProtKB-KW"/>
</dbReference>
<protein>
    <submittedName>
        <fullName evidence="2">Aminotransferase YcbU</fullName>
    </submittedName>
</protein>
<dbReference type="Gene3D" id="3.40.640.10">
    <property type="entry name" value="Type I PLP-dependent aspartate aminotransferase-like (Major domain)"/>
    <property type="match status" value="1"/>
</dbReference>
<dbReference type="InterPro" id="IPR015424">
    <property type="entry name" value="PyrdxlP-dep_Trfase"/>
</dbReference>
<sequence>MTAVAPPHPTSLRQRLSAAPIGAHLAACSIAPRTSEVDRALARMLDDLARPGFWQACEQQIDRARELFARLVGADIDQIAILPNASVAAYQVATSRHWQRRREILTTYAEFPGIAHVWMAHKGLRVRWCGSPSGAVHPDDYLSQITDRTALVSVPAVTYRDSVRLDVRRITDAAHAAGAAVIVDAYQAAGVMPLDVDAMRCDYLVAGTGKYLLGLPGIAFLYVRQPGGTPPTLTGWFGRTAPHALQATVLDSPPHARRFETGTPAAAAVYAAVAGLSLVGGFDLRQVRSHTQRLIAVTTRRLTDQGEMVRVASNLDAQGAHLALVEPHAEAMSAWLGHRRVVTAPRNGVLRLAMHAYTTDEDIDAACEAIAAYRHQTRHPQPRSSR</sequence>
<proteinExistence type="predicted"/>
<dbReference type="RefSeq" id="WP_239098925.1">
    <property type="nucleotide sequence ID" value="NZ_BOOZ01000006.1"/>
</dbReference>
<feature type="domain" description="Aminotransferase class V" evidence="1">
    <location>
        <begin position="57"/>
        <end position="313"/>
    </location>
</feature>
<dbReference type="InterPro" id="IPR015422">
    <property type="entry name" value="PyrdxlP-dep_Trfase_small"/>
</dbReference>
<dbReference type="Pfam" id="PF00266">
    <property type="entry name" value="Aminotran_5"/>
    <property type="match status" value="1"/>
</dbReference>
<dbReference type="InterPro" id="IPR000192">
    <property type="entry name" value="Aminotrans_V_dom"/>
</dbReference>
<evidence type="ECO:0000313" key="2">
    <source>
        <dbReference type="EMBL" id="GIJ08382.1"/>
    </source>
</evidence>
<dbReference type="EMBL" id="BOOZ01000006">
    <property type="protein sequence ID" value="GIJ08382.1"/>
    <property type="molecule type" value="Genomic_DNA"/>
</dbReference>
<dbReference type="PANTHER" id="PTHR43586">
    <property type="entry name" value="CYSTEINE DESULFURASE"/>
    <property type="match status" value="1"/>
</dbReference>
<organism evidence="2 3">
    <name type="scientific">Micromonospora andamanensis</name>
    <dbReference type="NCBI Taxonomy" id="1287068"/>
    <lineage>
        <taxon>Bacteria</taxon>
        <taxon>Bacillati</taxon>
        <taxon>Actinomycetota</taxon>
        <taxon>Actinomycetes</taxon>
        <taxon>Micromonosporales</taxon>
        <taxon>Micromonosporaceae</taxon>
        <taxon>Micromonospora</taxon>
    </lineage>
</organism>